<dbReference type="InterPro" id="IPR042115">
    <property type="entry name" value="PriA_3primeBD_sf"/>
</dbReference>
<keyword evidence="5 12" id="KW-0378">Hydrolase</keyword>
<dbReference type="InterPro" id="IPR014001">
    <property type="entry name" value="Helicase_ATP-bd"/>
</dbReference>
<feature type="binding site" evidence="12">
    <location>
        <position position="479"/>
    </location>
    <ligand>
        <name>Zn(2+)</name>
        <dbReference type="ChEBI" id="CHEBI:29105"/>
        <label>1</label>
    </ligand>
</feature>
<dbReference type="Pfam" id="PF18319">
    <property type="entry name" value="Zn_ribbon_PriA"/>
    <property type="match status" value="1"/>
</dbReference>
<evidence type="ECO:0000256" key="1">
    <source>
        <dbReference type="ARBA" id="ARBA00022515"/>
    </source>
</evidence>
<dbReference type="SMART" id="SM00487">
    <property type="entry name" value="DEXDc"/>
    <property type="match status" value="1"/>
</dbReference>
<dbReference type="InterPro" id="IPR041222">
    <property type="entry name" value="PriA_3primeBD"/>
</dbReference>
<evidence type="ECO:0000256" key="11">
    <source>
        <dbReference type="ARBA" id="ARBA00048988"/>
    </source>
</evidence>
<feature type="binding site" evidence="12">
    <location>
        <position position="488"/>
    </location>
    <ligand>
        <name>Zn(2+)</name>
        <dbReference type="ChEBI" id="CHEBI:29105"/>
        <label>2</label>
    </ligand>
</feature>
<feature type="domain" description="Helicase ATP-binding" evidence="13">
    <location>
        <begin position="255"/>
        <end position="421"/>
    </location>
</feature>
<dbReference type="GO" id="GO:0043138">
    <property type="term" value="F:3'-5' DNA helicase activity"/>
    <property type="evidence" value="ECO:0007669"/>
    <property type="project" value="UniProtKB-EC"/>
</dbReference>
<dbReference type="InterPro" id="IPR011545">
    <property type="entry name" value="DEAD/DEAH_box_helicase_dom"/>
</dbReference>
<dbReference type="Gene3D" id="3.40.1440.60">
    <property type="entry name" value="PriA, 3(prime) DNA-binding domain"/>
    <property type="match status" value="1"/>
</dbReference>
<dbReference type="Pfam" id="PF17764">
    <property type="entry name" value="PriA_3primeBD"/>
    <property type="match status" value="1"/>
</dbReference>
<dbReference type="GO" id="GO:0006270">
    <property type="term" value="P:DNA replication initiation"/>
    <property type="evidence" value="ECO:0007669"/>
    <property type="project" value="TreeGrafter"/>
</dbReference>
<dbReference type="GO" id="GO:0016887">
    <property type="term" value="F:ATP hydrolysis activity"/>
    <property type="evidence" value="ECO:0007669"/>
    <property type="project" value="RHEA"/>
</dbReference>
<evidence type="ECO:0000259" key="14">
    <source>
        <dbReference type="PROSITE" id="PS51194"/>
    </source>
</evidence>
<keyword evidence="1 12" id="KW-0639">Primosome</keyword>
<evidence type="ECO:0000313" key="15">
    <source>
        <dbReference type="EMBL" id="STO30994.1"/>
    </source>
</evidence>
<feature type="binding site" evidence="12">
    <location>
        <position position="491"/>
    </location>
    <ligand>
        <name>Zn(2+)</name>
        <dbReference type="ChEBI" id="CHEBI:29105"/>
        <label>2</label>
    </ligand>
</feature>
<accession>A0A377GWK8</accession>
<dbReference type="GO" id="GO:0006269">
    <property type="term" value="P:DNA replication, synthesis of primer"/>
    <property type="evidence" value="ECO:0007669"/>
    <property type="project" value="UniProtKB-KW"/>
</dbReference>
<organism evidence="15 16">
    <name type="scientific">Fusobacterium necrogenes</name>
    <dbReference type="NCBI Taxonomy" id="858"/>
    <lineage>
        <taxon>Bacteria</taxon>
        <taxon>Fusobacteriati</taxon>
        <taxon>Fusobacteriota</taxon>
        <taxon>Fusobacteriia</taxon>
        <taxon>Fusobacteriales</taxon>
        <taxon>Fusobacteriaceae</taxon>
        <taxon>Fusobacterium</taxon>
    </lineage>
</organism>
<keyword evidence="7 12" id="KW-0862">Zinc</keyword>
<feature type="binding site" evidence="12">
    <location>
        <position position="522"/>
    </location>
    <ligand>
        <name>Zn(2+)</name>
        <dbReference type="ChEBI" id="CHEBI:29105"/>
        <label>1</label>
    </ligand>
</feature>
<dbReference type="PANTHER" id="PTHR30580">
    <property type="entry name" value="PRIMOSOMAL PROTEIN N"/>
    <property type="match status" value="1"/>
</dbReference>
<dbReference type="Pfam" id="PF00270">
    <property type="entry name" value="DEAD"/>
    <property type="match status" value="1"/>
</dbReference>
<evidence type="ECO:0000256" key="8">
    <source>
        <dbReference type="ARBA" id="ARBA00022840"/>
    </source>
</evidence>
<evidence type="ECO:0000256" key="5">
    <source>
        <dbReference type="ARBA" id="ARBA00022801"/>
    </source>
</evidence>
<evidence type="ECO:0000256" key="4">
    <source>
        <dbReference type="ARBA" id="ARBA00022741"/>
    </source>
</evidence>
<dbReference type="GO" id="GO:1990077">
    <property type="term" value="C:primosome complex"/>
    <property type="evidence" value="ECO:0007669"/>
    <property type="project" value="UniProtKB-UniRule"/>
</dbReference>
<dbReference type="Gene3D" id="3.40.50.300">
    <property type="entry name" value="P-loop containing nucleotide triphosphate hydrolases"/>
    <property type="match status" value="2"/>
</dbReference>
<dbReference type="InterPro" id="IPR041236">
    <property type="entry name" value="PriA_C"/>
</dbReference>
<dbReference type="PANTHER" id="PTHR30580:SF0">
    <property type="entry name" value="PRIMOSOMAL PROTEIN N"/>
    <property type="match status" value="1"/>
</dbReference>
<feature type="binding site" evidence="12">
    <location>
        <position position="482"/>
    </location>
    <ligand>
        <name>Zn(2+)</name>
        <dbReference type="ChEBI" id="CHEBI:29105"/>
        <label>1</label>
    </ligand>
</feature>
<evidence type="ECO:0000256" key="3">
    <source>
        <dbReference type="ARBA" id="ARBA00022723"/>
    </source>
</evidence>
<feature type="binding site" evidence="12">
    <location>
        <position position="506"/>
    </location>
    <ligand>
        <name>Zn(2+)</name>
        <dbReference type="ChEBI" id="CHEBI:29105"/>
        <label>2</label>
    </ligand>
</feature>
<evidence type="ECO:0000256" key="10">
    <source>
        <dbReference type="ARBA" id="ARBA00023235"/>
    </source>
</evidence>
<reference evidence="15 16" key="1">
    <citation type="submission" date="2018-06" db="EMBL/GenBank/DDBJ databases">
        <authorList>
            <consortium name="Pathogen Informatics"/>
            <person name="Doyle S."/>
        </authorList>
    </citation>
    <scope>NUCLEOTIDE SEQUENCE [LARGE SCALE GENOMIC DNA]</scope>
    <source>
        <strain evidence="15 16">NCTC10723</strain>
    </source>
</reference>
<dbReference type="InterPro" id="IPR040498">
    <property type="entry name" value="PriA_CRR"/>
</dbReference>
<dbReference type="EC" id="5.6.2.4" evidence="12"/>
<keyword evidence="9 12" id="KW-0238">DNA-binding</keyword>
<feature type="domain" description="Helicase C-terminal" evidence="14">
    <location>
        <begin position="511"/>
        <end position="670"/>
    </location>
</feature>
<dbReference type="EMBL" id="UGGU01000003">
    <property type="protein sequence ID" value="STO30994.1"/>
    <property type="molecule type" value="Genomic_DNA"/>
</dbReference>
<evidence type="ECO:0000313" key="16">
    <source>
        <dbReference type="Proteomes" id="UP000255328"/>
    </source>
</evidence>
<dbReference type="OrthoDB" id="9759544at2"/>
<feature type="binding site" evidence="12">
    <location>
        <position position="519"/>
    </location>
    <ligand>
        <name>Zn(2+)</name>
        <dbReference type="ChEBI" id="CHEBI:29105"/>
        <label>1</label>
    </ligand>
</feature>
<evidence type="ECO:0000256" key="9">
    <source>
        <dbReference type="ARBA" id="ARBA00023125"/>
    </source>
</evidence>
<keyword evidence="4 12" id="KW-0547">Nucleotide-binding</keyword>
<dbReference type="PROSITE" id="PS51192">
    <property type="entry name" value="HELICASE_ATP_BIND_1"/>
    <property type="match status" value="1"/>
</dbReference>
<dbReference type="GO" id="GO:0003677">
    <property type="term" value="F:DNA binding"/>
    <property type="evidence" value="ECO:0007669"/>
    <property type="project" value="UniProtKB-UniRule"/>
</dbReference>
<dbReference type="Proteomes" id="UP000255328">
    <property type="component" value="Unassembled WGS sequence"/>
</dbReference>
<dbReference type="Pfam" id="PF00271">
    <property type="entry name" value="Helicase_C"/>
    <property type="match status" value="1"/>
</dbReference>
<evidence type="ECO:0000256" key="6">
    <source>
        <dbReference type="ARBA" id="ARBA00022806"/>
    </source>
</evidence>
<dbReference type="GO" id="GO:0006302">
    <property type="term" value="P:double-strand break repair"/>
    <property type="evidence" value="ECO:0007669"/>
    <property type="project" value="InterPro"/>
</dbReference>
<sequence>MRYYKIYVDGTKELYTYEDRENEFEIGERVIVSFRGKRRTGLIIALDSDREKNYRVLPIEERLENSIKLSENYIKLLVWVKNYYMTSYEQVITSAIPNSLKTKYEKFYFPKEILNFLNNELINDKIREYFKKRVSITKGTLAKNFGLDKINFLLKTGFLVKDGKINIVINYSKVLDLELVEKNIYEYFKRRERVKEEILEKIFPKKELEKLLKAGDLRLEKFIKAEEEKVEEIDEVEIESRDRELNEEQKKAREIIISGVEKNYLLKGITGSGKTEVYISIIKSAFNEGKGSIFLVPEISLTPQMINRFKGEFKENIAILHSKLTASERAKEWYNIYIGKKKIVLGVRSAIFAPVENLGYIFLDEEHETTYKQDNNPRYNAKQVAIKRAELEEAKLILGSATPSIETYYFSQKNLFKLVELKNRYNNALLPEIEIVDMKGEESIYFSKRLLEEIKKTLLKGEQVLLLLNRKGYSTYIQCKDCGYVEECSHCSIKYSYYASQGVLKCNYCGRVKKYTGHCSKCGSSNLIHSGKGVERVEEEIKKYFDVRVIRVDSEMSKDREFFEKMYFDFLEKKYDIMVGTQLISKGLHFPDVTLVGVVNADTILNFPDFRAGEKTFQLVTQVAGRAGRGDKKGRVIVQTYQSEHPVFKRVKESDYEGFYNEEIGNRELLEYPPFSKTINIGISSKYEKYLENFVQDFYRDIKYDGVELYGPMRSMVYKVKDRYRYNIFIKGSIKEIINFKKKLKLKITNYEKNDKIRIVIDVDPVNLI</sequence>
<dbReference type="FunFam" id="3.40.50.300:FF:000489">
    <property type="entry name" value="Primosome assembly protein PriA"/>
    <property type="match status" value="1"/>
</dbReference>
<dbReference type="NCBIfam" id="TIGR00595">
    <property type="entry name" value="priA"/>
    <property type="match status" value="1"/>
</dbReference>
<evidence type="ECO:0000256" key="7">
    <source>
        <dbReference type="ARBA" id="ARBA00022833"/>
    </source>
</evidence>
<keyword evidence="8 12" id="KW-0067">ATP-binding</keyword>
<feature type="binding site" evidence="12">
    <location>
        <position position="509"/>
    </location>
    <ligand>
        <name>Zn(2+)</name>
        <dbReference type="ChEBI" id="CHEBI:29105"/>
        <label>2</label>
    </ligand>
</feature>
<dbReference type="GO" id="GO:0005524">
    <property type="term" value="F:ATP binding"/>
    <property type="evidence" value="ECO:0007669"/>
    <property type="project" value="UniProtKB-UniRule"/>
</dbReference>
<dbReference type="CDD" id="cd18804">
    <property type="entry name" value="SF2_C_priA"/>
    <property type="match status" value="1"/>
</dbReference>
<dbReference type="RefSeq" id="WP_115268908.1">
    <property type="nucleotide sequence ID" value="NZ_UGGU01000003.1"/>
</dbReference>
<keyword evidence="3 12" id="KW-0479">Metal-binding</keyword>
<keyword evidence="6 12" id="KW-0347">Helicase</keyword>
<dbReference type="CDD" id="cd17929">
    <property type="entry name" value="DEXHc_priA"/>
    <property type="match status" value="1"/>
</dbReference>
<comment type="catalytic activity">
    <reaction evidence="11 12">
        <text>ATP + H2O = ADP + phosphate + H(+)</text>
        <dbReference type="Rhea" id="RHEA:13065"/>
        <dbReference type="ChEBI" id="CHEBI:15377"/>
        <dbReference type="ChEBI" id="CHEBI:15378"/>
        <dbReference type="ChEBI" id="CHEBI:30616"/>
        <dbReference type="ChEBI" id="CHEBI:43474"/>
        <dbReference type="ChEBI" id="CHEBI:456216"/>
        <dbReference type="EC" id="5.6.2.4"/>
    </reaction>
</comment>
<evidence type="ECO:0000259" key="13">
    <source>
        <dbReference type="PROSITE" id="PS51192"/>
    </source>
</evidence>
<comment type="function">
    <text evidence="12">Initiates the restart of stalled replication forks, which reloads the replicative helicase on sites other than the origin of replication. Recognizes and binds to abandoned replication forks and remodels them to uncover a helicase loading site. Promotes assembly of the primosome at these replication forks.</text>
</comment>
<comment type="catalytic activity">
    <reaction evidence="12">
        <text>Couples ATP hydrolysis with the unwinding of duplex DNA by translocating in the 3'-5' direction.</text>
        <dbReference type="EC" id="5.6.2.4"/>
    </reaction>
</comment>
<keyword evidence="2 12" id="KW-0235">DNA replication</keyword>
<gene>
    <name evidence="12 15" type="primary">priA</name>
    <name evidence="15" type="ORF">NCTC10723_00426</name>
</gene>
<proteinExistence type="inferred from homology"/>
<comment type="subunit">
    <text evidence="12">Component of the replication restart primosome.</text>
</comment>
<keyword evidence="10 12" id="KW-0413">Isomerase</keyword>
<comment type="similarity">
    <text evidence="12">Belongs to the helicase family. PriA subfamily.</text>
</comment>
<protein>
    <recommendedName>
        <fullName evidence="12">Replication restart protein PriA</fullName>
    </recommendedName>
    <alternativeName>
        <fullName evidence="12">ATP-dependent DNA helicase PriA</fullName>
        <ecNumber evidence="12">5.6.2.4</ecNumber>
    </alternativeName>
    <alternativeName>
        <fullName evidence="12">DNA 3'-5' helicase PriA</fullName>
    </alternativeName>
</protein>
<dbReference type="PROSITE" id="PS51194">
    <property type="entry name" value="HELICASE_CTER"/>
    <property type="match status" value="1"/>
</dbReference>
<evidence type="ECO:0000256" key="12">
    <source>
        <dbReference type="HAMAP-Rule" id="MF_00983"/>
    </source>
</evidence>
<dbReference type="GO" id="GO:0008270">
    <property type="term" value="F:zinc ion binding"/>
    <property type="evidence" value="ECO:0007669"/>
    <property type="project" value="UniProtKB-UniRule"/>
</dbReference>
<dbReference type="InterPro" id="IPR005259">
    <property type="entry name" value="PriA"/>
</dbReference>
<comment type="cofactor">
    <cofactor evidence="12">
        <name>Zn(2+)</name>
        <dbReference type="ChEBI" id="CHEBI:29105"/>
    </cofactor>
    <text evidence="12">Binds 2 zinc ions per subunit.</text>
</comment>
<dbReference type="Pfam" id="PF18074">
    <property type="entry name" value="PriA_C"/>
    <property type="match status" value="1"/>
</dbReference>
<dbReference type="HAMAP" id="MF_00983">
    <property type="entry name" value="PriA"/>
    <property type="match status" value="1"/>
</dbReference>
<dbReference type="SMART" id="SM00490">
    <property type="entry name" value="HELICc"/>
    <property type="match status" value="1"/>
</dbReference>
<dbReference type="SUPFAM" id="SSF52540">
    <property type="entry name" value="P-loop containing nucleoside triphosphate hydrolases"/>
    <property type="match status" value="1"/>
</dbReference>
<name>A0A377GWK8_9FUSO</name>
<evidence type="ECO:0000256" key="2">
    <source>
        <dbReference type="ARBA" id="ARBA00022705"/>
    </source>
</evidence>
<keyword evidence="16" id="KW-1185">Reference proteome</keyword>
<dbReference type="InterPro" id="IPR001650">
    <property type="entry name" value="Helicase_C-like"/>
</dbReference>
<dbReference type="InterPro" id="IPR027417">
    <property type="entry name" value="P-loop_NTPase"/>
</dbReference>
<dbReference type="GO" id="GO:0006310">
    <property type="term" value="P:DNA recombination"/>
    <property type="evidence" value="ECO:0007669"/>
    <property type="project" value="InterPro"/>
</dbReference>
<dbReference type="AlphaFoldDB" id="A0A377GWK8"/>